<proteinExistence type="predicted"/>
<comment type="caution">
    <text evidence="2">The sequence shown here is derived from an EMBL/GenBank/DDBJ whole genome shotgun (WGS) entry which is preliminary data.</text>
</comment>
<reference evidence="2 3" key="1">
    <citation type="journal article" date="2023" name="Plants (Basel)">
        <title>Bridging the Gap: Combining Genomics and Transcriptomics Approaches to Understand Stylosanthes scabra, an Orphan Legume from the Brazilian Caatinga.</title>
        <authorList>
            <person name="Ferreira-Neto J.R.C."/>
            <person name="da Silva M.D."/>
            <person name="Binneck E."/>
            <person name="de Melo N.F."/>
            <person name="da Silva R.H."/>
            <person name="de Melo A.L.T.M."/>
            <person name="Pandolfi V."/>
            <person name="Bustamante F.O."/>
            <person name="Brasileiro-Vidal A.C."/>
            <person name="Benko-Iseppon A.M."/>
        </authorList>
    </citation>
    <scope>NUCLEOTIDE SEQUENCE [LARGE SCALE GENOMIC DNA]</scope>
    <source>
        <tissue evidence="2">Leaves</tissue>
    </source>
</reference>
<gene>
    <name evidence="2" type="ORF">PIB30_107276</name>
</gene>
<evidence type="ECO:0000256" key="1">
    <source>
        <dbReference type="SAM" id="MobiDB-lite"/>
    </source>
</evidence>
<feature type="compositionally biased region" description="Basic residues" evidence="1">
    <location>
        <begin position="46"/>
        <end position="56"/>
    </location>
</feature>
<sequence>MQRPCSKCQLETEDKKVKDTEEATTPLQLESPQSSVTAKGILSRGFRQKRPVRRKVERQSPPPSEPPTHSQNDGPSQEILAGPSAGTRKKCRFMKTPGLHN</sequence>
<protein>
    <submittedName>
        <fullName evidence="2">Uncharacterized protein</fullName>
    </submittedName>
</protein>
<evidence type="ECO:0000313" key="2">
    <source>
        <dbReference type="EMBL" id="MED6117148.1"/>
    </source>
</evidence>
<evidence type="ECO:0000313" key="3">
    <source>
        <dbReference type="Proteomes" id="UP001341840"/>
    </source>
</evidence>
<feature type="compositionally biased region" description="Polar residues" evidence="1">
    <location>
        <begin position="26"/>
        <end position="37"/>
    </location>
</feature>
<dbReference type="Proteomes" id="UP001341840">
    <property type="component" value="Unassembled WGS sequence"/>
</dbReference>
<accession>A0ABU6R006</accession>
<feature type="compositionally biased region" description="Basic and acidic residues" evidence="1">
    <location>
        <begin position="10"/>
        <end position="21"/>
    </location>
</feature>
<organism evidence="2 3">
    <name type="scientific">Stylosanthes scabra</name>
    <dbReference type="NCBI Taxonomy" id="79078"/>
    <lineage>
        <taxon>Eukaryota</taxon>
        <taxon>Viridiplantae</taxon>
        <taxon>Streptophyta</taxon>
        <taxon>Embryophyta</taxon>
        <taxon>Tracheophyta</taxon>
        <taxon>Spermatophyta</taxon>
        <taxon>Magnoliopsida</taxon>
        <taxon>eudicotyledons</taxon>
        <taxon>Gunneridae</taxon>
        <taxon>Pentapetalae</taxon>
        <taxon>rosids</taxon>
        <taxon>fabids</taxon>
        <taxon>Fabales</taxon>
        <taxon>Fabaceae</taxon>
        <taxon>Papilionoideae</taxon>
        <taxon>50 kb inversion clade</taxon>
        <taxon>dalbergioids sensu lato</taxon>
        <taxon>Dalbergieae</taxon>
        <taxon>Pterocarpus clade</taxon>
        <taxon>Stylosanthes</taxon>
    </lineage>
</organism>
<dbReference type="EMBL" id="JASCZI010004502">
    <property type="protein sequence ID" value="MED6117148.1"/>
    <property type="molecule type" value="Genomic_DNA"/>
</dbReference>
<keyword evidence="3" id="KW-1185">Reference proteome</keyword>
<feature type="region of interest" description="Disordered" evidence="1">
    <location>
        <begin position="1"/>
        <end position="101"/>
    </location>
</feature>
<name>A0ABU6R006_9FABA</name>